<reference evidence="3" key="2">
    <citation type="submission" date="2021-05" db="UniProtKB">
        <authorList>
            <consortium name="EnsemblPlants"/>
        </authorList>
    </citation>
    <scope>IDENTIFICATION</scope>
    <source>
        <strain evidence="3">subsp. malaccensis</strain>
    </source>
</reference>
<reference evidence="2" key="1">
    <citation type="submission" date="2021-03" db="EMBL/GenBank/DDBJ databases">
        <authorList>
            <consortium name="Genoscope - CEA"/>
            <person name="William W."/>
        </authorList>
    </citation>
    <scope>NUCLEOTIDE SEQUENCE</scope>
    <source>
        <strain evidence="2">Doubled-haploid Pahang</strain>
    </source>
</reference>
<feature type="compositionally biased region" description="Basic and acidic residues" evidence="1">
    <location>
        <begin position="114"/>
        <end position="124"/>
    </location>
</feature>
<organism evidence="3 4">
    <name type="scientific">Musa acuminata subsp. malaccensis</name>
    <name type="common">Wild banana</name>
    <name type="synonym">Musa malaccensis</name>
    <dbReference type="NCBI Taxonomy" id="214687"/>
    <lineage>
        <taxon>Eukaryota</taxon>
        <taxon>Viridiplantae</taxon>
        <taxon>Streptophyta</taxon>
        <taxon>Embryophyta</taxon>
        <taxon>Tracheophyta</taxon>
        <taxon>Spermatophyta</taxon>
        <taxon>Magnoliopsida</taxon>
        <taxon>Liliopsida</taxon>
        <taxon>Zingiberales</taxon>
        <taxon>Musaceae</taxon>
        <taxon>Musa</taxon>
    </lineage>
</organism>
<dbReference type="EMBL" id="HG996467">
    <property type="protein sequence ID" value="CAG1861742.1"/>
    <property type="molecule type" value="Genomic_DNA"/>
</dbReference>
<evidence type="ECO:0000313" key="4">
    <source>
        <dbReference type="Proteomes" id="UP000012960"/>
    </source>
</evidence>
<evidence type="ECO:0000313" key="2">
    <source>
        <dbReference type="EMBL" id="CAG1861742.1"/>
    </source>
</evidence>
<gene>
    <name evidence="2" type="ORF">GSMUA_66360.1</name>
</gene>
<name>A0A804I1L7_MUSAM</name>
<dbReference type="AlphaFoldDB" id="A0A804I1L7"/>
<dbReference type="EnsemblPlants" id="Ma02_t11340.1">
    <property type="protein sequence ID" value="Ma02_p11340.1"/>
    <property type="gene ID" value="Ma02_g11340"/>
</dbReference>
<evidence type="ECO:0000256" key="1">
    <source>
        <dbReference type="SAM" id="MobiDB-lite"/>
    </source>
</evidence>
<accession>A0A804I1L7</accession>
<keyword evidence="4" id="KW-1185">Reference proteome</keyword>
<protein>
    <submittedName>
        <fullName evidence="2">(wild Malaysian banana) hypothetical protein</fullName>
    </submittedName>
</protein>
<proteinExistence type="predicted"/>
<evidence type="ECO:0000313" key="3">
    <source>
        <dbReference type="EnsemblPlants" id="Ma02_p11340.1"/>
    </source>
</evidence>
<dbReference type="Proteomes" id="UP000012960">
    <property type="component" value="Unplaced"/>
</dbReference>
<dbReference type="InParanoid" id="A0A804I1L7"/>
<dbReference type="Gramene" id="Ma02_t11340.1">
    <property type="protein sequence ID" value="Ma02_p11340.1"/>
    <property type="gene ID" value="Ma02_g11340"/>
</dbReference>
<sequence length="259" mass="30363">MHLDYLLHAPKVCHATTLHGKRPSFQTTELWRKGMNSLRQELELWMMDCPPSIWTACVLPRYDCIVHCPFASSCRRVTIESDGNDTIPNWMSSSLDTNCSNHLIRKRRSGRAISTRDGRQDKESRWRRKETKGKETERRRSGRGYQRLVAHRKEEAEAVAVVRDRGGHKYVTRCGCNSCEKFLVFSLRRVSSCALFFFVLNKFHFLRNMFGMDKKQKSTLFFFNLDMHCVDECLFWKKKIKSQPYGMCSIWFSKGQGNL</sequence>
<feature type="region of interest" description="Disordered" evidence="1">
    <location>
        <begin position="109"/>
        <end position="144"/>
    </location>
</feature>